<evidence type="ECO:0000313" key="8">
    <source>
        <dbReference type="Proteomes" id="UP000678374"/>
    </source>
</evidence>
<dbReference type="SUPFAM" id="SSF56235">
    <property type="entry name" value="N-terminal nucleophile aminohydrolases (Ntn hydrolases)"/>
    <property type="match status" value="1"/>
</dbReference>
<evidence type="ECO:0000256" key="1">
    <source>
        <dbReference type="ARBA" id="ARBA00009381"/>
    </source>
</evidence>
<accession>A0A940YKL4</accession>
<feature type="compositionally biased region" description="Basic and acidic residues" evidence="5">
    <location>
        <begin position="584"/>
        <end position="594"/>
    </location>
</feature>
<reference evidence="7" key="1">
    <citation type="submission" date="2021-04" db="EMBL/GenBank/DDBJ databases">
        <title>The genome sequence of Ideonella sp. 4Y11.</title>
        <authorList>
            <person name="Liu Y."/>
        </authorList>
    </citation>
    <scope>NUCLEOTIDE SEQUENCE</scope>
    <source>
        <strain evidence="7">4Y11</strain>
    </source>
</reference>
<feature type="region of interest" description="Disordered" evidence="5">
    <location>
        <begin position="574"/>
        <end position="594"/>
    </location>
</feature>
<dbReference type="AlphaFoldDB" id="A0A940YKL4"/>
<dbReference type="Gene3D" id="1.10.246.130">
    <property type="match status" value="1"/>
</dbReference>
<name>A0A940YKL4_9BURK</name>
<dbReference type="PANTHER" id="PTHR43199:SF1">
    <property type="entry name" value="GLUTATHIONE HYDROLASE PROENZYME"/>
    <property type="match status" value="1"/>
</dbReference>
<feature type="compositionally biased region" description="Polar residues" evidence="5">
    <location>
        <begin position="395"/>
        <end position="404"/>
    </location>
</feature>
<dbReference type="GO" id="GO:0016740">
    <property type="term" value="F:transferase activity"/>
    <property type="evidence" value="ECO:0007669"/>
    <property type="project" value="UniProtKB-KW"/>
</dbReference>
<keyword evidence="4" id="KW-0865">Zymogen</keyword>
<evidence type="ECO:0000256" key="5">
    <source>
        <dbReference type="SAM" id="MobiDB-lite"/>
    </source>
</evidence>
<comment type="caution">
    <text evidence="7">The sequence shown here is derived from an EMBL/GenBank/DDBJ whole genome shotgun (WGS) entry which is preliminary data.</text>
</comment>
<protein>
    <submittedName>
        <fullName evidence="7">Gamma-glutamyltransferase family protein</fullName>
    </submittedName>
</protein>
<keyword evidence="6" id="KW-0732">Signal</keyword>
<feature type="region of interest" description="Disordered" evidence="5">
    <location>
        <begin position="453"/>
        <end position="480"/>
    </location>
</feature>
<dbReference type="InterPro" id="IPR043138">
    <property type="entry name" value="GGT_lsub"/>
</dbReference>
<dbReference type="GO" id="GO:0016787">
    <property type="term" value="F:hydrolase activity"/>
    <property type="evidence" value="ECO:0007669"/>
    <property type="project" value="UniProtKB-KW"/>
</dbReference>
<dbReference type="PANTHER" id="PTHR43199">
    <property type="entry name" value="GLUTATHIONE HYDROLASE"/>
    <property type="match status" value="1"/>
</dbReference>
<evidence type="ECO:0000313" key="7">
    <source>
        <dbReference type="EMBL" id="MBQ0961983.1"/>
    </source>
</evidence>
<organism evidence="7 8">
    <name type="scientific">Ideonella aquatica</name>
    <dbReference type="NCBI Taxonomy" id="2824119"/>
    <lineage>
        <taxon>Bacteria</taxon>
        <taxon>Pseudomonadati</taxon>
        <taxon>Pseudomonadota</taxon>
        <taxon>Betaproteobacteria</taxon>
        <taxon>Burkholderiales</taxon>
        <taxon>Sphaerotilaceae</taxon>
        <taxon>Ideonella</taxon>
    </lineage>
</organism>
<dbReference type="Gene3D" id="3.60.20.40">
    <property type="match status" value="1"/>
</dbReference>
<dbReference type="InterPro" id="IPR051792">
    <property type="entry name" value="GGT_bact"/>
</dbReference>
<proteinExistence type="inferred from homology"/>
<dbReference type="PRINTS" id="PR01210">
    <property type="entry name" value="GGTRANSPTASE"/>
</dbReference>
<feature type="chain" id="PRO_5037367855" evidence="6">
    <location>
        <begin position="27"/>
        <end position="594"/>
    </location>
</feature>
<evidence type="ECO:0000256" key="6">
    <source>
        <dbReference type="SAM" id="SignalP"/>
    </source>
</evidence>
<feature type="signal peptide" evidence="6">
    <location>
        <begin position="1"/>
        <end position="26"/>
    </location>
</feature>
<keyword evidence="3" id="KW-0378">Hydrolase</keyword>
<dbReference type="EMBL" id="JAGQDE010000049">
    <property type="protein sequence ID" value="MBQ0961983.1"/>
    <property type="molecule type" value="Genomic_DNA"/>
</dbReference>
<comment type="similarity">
    <text evidence="1">Belongs to the gamma-glutamyltransferase family.</text>
</comment>
<dbReference type="Proteomes" id="UP000678374">
    <property type="component" value="Unassembled WGS sequence"/>
</dbReference>
<keyword evidence="8" id="KW-1185">Reference proteome</keyword>
<gene>
    <name evidence="7" type="ORF">KAK06_23800</name>
</gene>
<sequence length="594" mass="62862">MNRTFWRHGRTWLALLLSALALPACQAPPSRWEAPEIATAPQVKAGRALQRQGVAAAHPLAAEVGAQVLRDGGNALDAAIATQLVLALVEPQSSGLGGGAFLLSWDGRQLQAWDGRETAPAGATPALFLDAQGRPLPMAQAIASGRSVGVPGTLRMLEAAHRRGGRLAWARLVQPAIELAEQGFAVSLRLHQSIAASAQLRADPAARAFFFDAQGQPWPVGHRLTNPALAAVLRRVAREGADVLHSGAVAAAIVQRVQHHPERPGTLNESDLAAYQPRLREPICTDWRDWRVCGMPPPSSGHIAVMQLLGLLDALPPSTDPTERAHRWIEAARLAYADRAQYLADPTFVEAPGGDWQQLLAPAYLRQRAALIQPRAMGTASPGQPGGARLAFAPQASQPEHGTSHISVVDAQGRAVALTTTIEAGFGSGLLCDGGTGLPGGFLLNNELTDFAMQPTGADGRPVANRAEGGKRPRSSMSPTLVFDRRDGRLLATLGSPGGGAIIHFVAGTLQGLAEGLTPQQAADAPHLLNFNTPLSWLERGRWSPEVVRGLRARGQQVQEDEIPSGIHVLQRDPAGRGWLGGADPRREGVVVGD</sequence>
<dbReference type="InterPro" id="IPR029055">
    <property type="entry name" value="Ntn_hydrolases_N"/>
</dbReference>
<evidence type="ECO:0000256" key="3">
    <source>
        <dbReference type="ARBA" id="ARBA00022801"/>
    </source>
</evidence>
<evidence type="ECO:0000256" key="2">
    <source>
        <dbReference type="ARBA" id="ARBA00022679"/>
    </source>
</evidence>
<keyword evidence="2" id="KW-0808">Transferase</keyword>
<feature type="region of interest" description="Disordered" evidence="5">
    <location>
        <begin position="377"/>
        <end position="404"/>
    </location>
</feature>
<dbReference type="Pfam" id="PF01019">
    <property type="entry name" value="G_glu_transpept"/>
    <property type="match status" value="1"/>
</dbReference>
<evidence type="ECO:0000256" key="4">
    <source>
        <dbReference type="ARBA" id="ARBA00023145"/>
    </source>
</evidence>
<dbReference type="InterPro" id="IPR043137">
    <property type="entry name" value="GGT_ssub_C"/>
</dbReference>
<dbReference type="RefSeq" id="WP_210804664.1">
    <property type="nucleotide sequence ID" value="NZ_JAGQDE010000049.1"/>
</dbReference>